<evidence type="ECO:0000256" key="1">
    <source>
        <dbReference type="SAM" id="MobiDB-lite"/>
    </source>
</evidence>
<evidence type="ECO:0000313" key="2">
    <source>
        <dbReference type="EMBL" id="ERH21538.1"/>
    </source>
</evidence>
<protein>
    <submittedName>
        <fullName evidence="2">Uncharacterized protein</fullName>
    </submittedName>
</protein>
<name>U1RPF7_9ACTO</name>
<feature type="region of interest" description="Disordered" evidence="1">
    <location>
        <begin position="22"/>
        <end position="47"/>
    </location>
</feature>
<proteinExistence type="predicted"/>
<evidence type="ECO:0000313" key="3">
    <source>
        <dbReference type="Proteomes" id="UP000016536"/>
    </source>
</evidence>
<dbReference type="EMBL" id="AWSE01000255">
    <property type="protein sequence ID" value="ERH21538.1"/>
    <property type="molecule type" value="Genomic_DNA"/>
</dbReference>
<gene>
    <name evidence="2" type="ORF">HMPREF1979_03099</name>
</gene>
<comment type="caution">
    <text evidence="2">The sequence shown here is derived from an EMBL/GenBank/DDBJ whole genome shotgun (WGS) entry which is preliminary data.</text>
</comment>
<accession>U1RPF7</accession>
<dbReference type="HOGENOM" id="CLU_3163687_0_0_11"/>
<dbReference type="AlphaFoldDB" id="U1RPF7"/>
<keyword evidence="3" id="KW-1185">Reference proteome</keyword>
<sequence length="47" mass="4433">MACLLGAGGTAASILALWGPGRSGTGSASTSCLPMGPGLGSRGRTAR</sequence>
<reference evidence="2 3" key="1">
    <citation type="submission" date="2013-08" db="EMBL/GenBank/DDBJ databases">
        <authorList>
            <person name="Weinstock G."/>
            <person name="Sodergren E."/>
            <person name="Wylie T."/>
            <person name="Fulton L."/>
            <person name="Fulton R."/>
            <person name="Fronick C."/>
            <person name="O'Laughlin M."/>
            <person name="Godfrey J."/>
            <person name="Miner T."/>
            <person name="Herter B."/>
            <person name="Appelbaum E."/>
            <person name="Cordes M."/>
            <person name="Lek S."/>
            <person name="Wollam A."/>
            <person name="Pepin K.H."/>
            <person name="Palsikar V.B."/>
            <person name="Mitreva M."/>
            <person name="Wilson R.K."/>
        </authorList>
    </citation>
    <scope>NUCLEOTIDE SEQUENCE [LARGE SCALE GENOMIC DNA]</scope>
    <source>
        <strain evidence="2 3">F0542</strain>
    </source>
</reference>
<dbReference type="Proteomes" id="UP000016536">
    <property type="component" value="Unassembled WGS sequence"/>
</dbReference>
<organism evidence="2 3">
    <name type="scientific">Actinomyces johnsonii F0542</name>
    <dbReference type="NCBI Taxonomy" id="1321818"/>
    <lineage>
        <taxon>Bacteria</taxon>
        <taxon>Bacillati</taxon>
        <taxon>Actinomycetota</taxon>
        <taxon>Actinomycetes</taxon>
        <taxon>Actinomycetales</taxon>
        <taxon>Actinomycetaceae</taxon>
        <taxon>Actinomyces</taxon>
    </lineage>
</organism>